<organism evidence="2 3">
    <name type="scientific">Dreissena polymorpha</name>
    <name type="common">Zebra mussel</name>
    <name type="synonym">Mytilus polymorpha</name>
    <dbReference type="NCBI Taxonomy" id="45954"/>
    <lineage>
        <taxon>Eukaryota</taxon>
        <taxon>Metazoa</taxon>
        <taxon>Spiralia</taxon>
        <taxon>Lophotrochozoa</taxon>
        <taxon>Mollusca</taxon>
        <taxon>Bivalvia</taxon>
        <taxon>Autobranchia</taxon>
        <taxon>Heteroconchia</taxon>
        <taxon>Euheterodonta</taxon>
        <taxon>Imparidentia</taxon>
        <taxon>Neoheterodontei</taxon>
        <taxon>Myida</taxon>
        <taxon>Dreissenoidea</taxon>
        <taxon>Dreissenidae</taxon>
        <taxon>Dreissena</taxon>
    </lineage>
</organism>
<dbReference type="EMBL" id="JAIWYP010000016">
    <property type="protein sequence ID" value="KAH3696983.1"/>
    <property type="molecule type" value="Genomic_DNA"/>
</dbReference>
<feature type="region of interest" description="Disordered" evidence="1">
    <location>
        <begin position="138"/>
        <end position="311"/>
    </location>
</feature>
<sequence>MNLQDRGSCGHIKARWDSHDTCLACTGCTFNNKCAVCDLWAYDVWTKAGRRRTSISRKRNEPPSDVDYPVTPLVKDDQRFCQSPGTGQDGVVVSRSSSDLMTHTMHTGDIDHGTTGSMSDHMAAAILRSLSGDVTGHNMTGRSPVRSGPVTGHVTGPVRSPVMSPVRSGHRSGPVTGPVRSLITGPVTGQQSSVGPATDNTNRRSRRTRSSSSAYSSTSDSSSNTSSSSRSGHRTRSSSSSSYHRRGAHKRSRRHSRRRYSKKSRSHRSRSTSRQRSRSRSRHCRKRGRRQRSRRQHRTYHTYSRSPSCSVMESHVSMPNVSVPTLTATRIASSGAHLTTTASVSTPRVSSTVSSRVLPTATLSNPDTLWIQNSAGHFVPVNADNLPSSGLHYQFTDVGDDHSLLPDNYNPVQDILTSVPADSIQTAGVVESEADSDAESNVETDQYLAPIGQIYELMFHTLGEDYCPRPAELSSNATISVTEQLFRTFDPNRVIKSTARPDPRLPIGSTVLSVLQSLESANKTIPKRGETWKIPKELADPKHQEGSKSYKPPVPHATSGLDFSKLPVPDPDISKLSLVMPSGSNSVSVPFSMLETWEMRERRSLGLTNQIDFMLATILQMVCDWSESVPEELRDLLIYLSRTTLALSHTSASSMSEMLRIRRDLILTSLPKDFLLEPGINSLRTAPLTSGFLFGGRIQEAITADKDDQLHASLARNNSGQRQGVFKHPASRPPAVPAFKTAKRNNLFSKKPSFNPRSGPNRQSSYNRPSLSHKSSNKDSGKKGKPKPGQRNFKPSTGRGAPPAYQP</sequence>
<gene>
    <name evidence="2" type="ORF">DPMN_084467</name>
</gene>
<feature type="compositionally biased region" description="Polar residues" evidence="1">
    <location>
        <begin position="301"/>
        <end position="311"/>
    </location>
</feature>
<feature type="compositionally biased region" description="Polar residues" evidence="1">
    <location>
        <begin position="755"/>
        <end position="773"/>
    </location>
</feature>
<feature type="region of interest" description="Disordered" evidence="1">
    <location>
        <begin position="717"/>
        <end position="807"/>
    </location>
</feature>
<evidence type="ECO:0000256" key="1">
    <source>
        <dbReference type="SAM" id="MobiDB-lite"/>
    </source>
</evidence>
<name>A0A9D4BKW6_DREPO</name>
<comment type="caution">
    <text evidence="2">The sequence shown here is derived from an EMBL/GenBank/DDBJ whole genome shotgun (WGS) entry which is preliminary data.</text>
</comment>
<reference evidence="2" key="2">
    <citation type="submission" date="2020-11" db="EMBL/GenBank/DDBJ databases">
        <authorList>
            <person name="McCartney M.A."/>
            <person name="Auch B."/>
            <person name="Kono T."/>
            <person name="Mallez S."/>
            <person name="Becker A."/>
            <person name="Gohl D.M."/>
            <person name="Silverstein K.A.T."/>
            <person name="Koren S."/>
            <person name="Bechman K.B."/>
            <person name="Herman A."/>
            <person name="Abrahante J.E."/>
            <person name="Garbe J."/>
        </authorList>
    </citation>
    <scope>NUCLEOTIDE SEQUENCE</scope>
    <source>
        <strain evidence="2">Duluth1</strain>
        <tissue evidence="2">Whole animal</tissue>
    </source>
</reference>
<evidence type="ECO:0000313" key="3">
    <source>
        <dbReference type="Proteomes" id="UP000828390"/>
    </source>
</evidence>
<feature type="compositionally biased region" description="Basic residues" evidence="1">
    <location>
        <begin position="243"/>
        <end position="300"/>
    </location>
</feature>
<dbReference type="AlphaFoldDB" id="A0A9D4BKW6"/>
<feature type="compositionally biased region" description="Low complexity" evidence="1">
    <location>
        <begin position="210"/>
        <end position="230"/>
    </location>
</feature>
<protein>
    <submittedName>
        <fullName evidence="2">Uncharacterized protein</fullName>
    </submittedName>
</protein>
<dbReference type="Proteomes" id="UP000828390">
    <property type="component" value="Unassembled WGS sequence"/>
</dbReference>
<reference evidence="2" key="1">
    <citation type="journal article" date="2019" name="bioRxiv">
        <title>The Genome of the Zebra Mussel, Dreissena polymorpha: A Resource for Invasive Species Research.</title>
        <authorList>
            <person name="McCartney M.A."/>
            <person name="Auch B."/>
            <person name="Kono T."/>
            <person name="Mallez S."/>
            <person name="Zhang Y."/>
            <person name="Obille A."/>
            <person name="Becker A."/>
            <person name="Abrahante J.E."/>
            <person name="Garbe J."/>
            <person name="Badalamenti J.P."/>
            <person name="Herman A."/>
            <person name="Mangelson H."/>
            <person name="Liachko I."/>
            <person name="Sullivan S."/>
            <person name="Sone E.D."/>
            <person name="Koren S."/>
            <person name="Silverstein K.A.T."/>
            <person name="Beckman K.B."/>
            <person name="Gohl D.M."/>
        </authorList>
    </citation>
    <scope>NUCLEOTIDE SEQUENCE</scope>
    <source>
        <strain evidence="2">Duluth1</strain>
        <tissue evidence="2">Whole animal</tissue>
    </source>
</reference>
<keyword evidence="3" id="KW-1185">Reference proteome</keyword>
<evidence type="ECO:0000313" key="2">
    <source>
        <dbReference type="EMBL" id="KAH3696983.1"/>
    </source>
</evidence>
<feature type="region of interest" description="Disordered" evidence="1">
    <location>
        <begin position="51"/>
        <end position="71"/>
    </location>
</feature>
<proteinExistence type="predicted"/>
<accession>A0A9D4BKW6</accession>